<feature type="site" description="Important for catalytic activity" evidence="18">
    <location>
        <position position="262"/>
    </location>
</feature>
<comment type="catalytic activity">
    <reaction evidence="12">
        <text>D-sedoheptulose 7-phosphate + D-glyceraldehyde 3-phosphate = aldehydo-D-ribose 5-phosphate + D-xylulose 5-phosphate</text>
        <dbReference type="Rhea" id="RHEA:10508"/>
        <dbReference type="ChEBI" id="CHEBI:57483"/>
        <dbReference type="ChEBI" id="CHEBI:57737"/>
        <dbReference type="ChEBI" id="CHEBI:58273"/>
        <dbReference type="ChEBI" id="CHEBI:59776"/>
        <dbReference type="EC" id="2.2.1.1"/>
    </reaction>
</comment>
<evidence type="ECO:0000256" key="11">
    <source>
        <dbReference type="ARBA" id="ARBA00023052"/>
    </source>
</evidence>
<feature type="binding site" evidence="15">
    <location>
        <position position="466"/>
    </location>
    <ligand>
        <name>substrate</name>
    </ligand>
</feature>
<dbReference type="SUPFAM" id="SSF52518">
    <property type="entry name" value="Thiamin diphosphate-binding fold (THDP-binding)"/>
    <property type="match status" value="2"/>
</dbReference>
<evidence type="ECO:0000256" key="5">
    <source>
        <dbReference type="ARBA" id="ARBA00011738"/>
    </source>
</evidence>
<keyword evidence="9" id="KW-0106">Calcium</keyword>
<dbReference type="Pfam" id="PF22613">
    <property type="entry name" value="Transketolase_C_1"/>
    <property type="match status" value="1"/>
</dbReference>
<feature type="binding site" evidence="15">
    <location>
        <position position="355"/>
    </location>
    <ligand>
        <name>substrate</name>
    </ligand>
</feature>
<keyword evidence="21" id="KW-1185">Reference proteome</keyword>
<feature type="binding site" evidence="16">
    <location>
        <position position="434"/>
    </location>
    <ligand>
        <name>thiamine diphosphate</name>
        <dbReference type="ChEBI" id="CHEBI:58937"/>
    </ligand>
</feature>
<dbReference type="PROSITE" id="PS00801">
    <property type="entry name" value="TRANSKETOLASE_1"/>
    <property type="match status" value="1"/>
</dbReference>
<dbReference type="NCBIfam" id="TIGR00232">
    <property type="entry name" value="tktlase_bact"/>
    <property type="match status" value="1"/>
</dbReference>
<proteinExistence type="inferred from homology"/>
<dbReference type="InterPro" id="IPR009014">
    <property type="entry name" value="Transketo_C/PFOR_II"/>
</dbReference>
<feature type="binding site" evidence="17">
    <location>
        <position position="189"/>
    </location>
    <ligand>
        <name>Mg(2+)</name>
        <dbReference type="ChEBI" id="CHEBI:18420"/>
    </ligand>
</feature>
<evidence type="ECO:0000256" key="1">
    <source>
        <dbReference type="ARBA" id="ARBA00001913"/>
    </source>
</evidence>
<evidence type="ECO:0000256" key="3">
    <source>
        <dbReference type="ARBA" id="ARBA00001941"/>
    </source>
</evidence>
<comment type="caution">
    <text evidence="20">The sequence shown here is derived from an EMBL/GenBank/DDBJ whole genome shotgun (WGS) entry which is preliminary data.</text>
</comment>
<dbReference type="EMBL" id="MWQY01000007">
    <property type="protein sequence ID" value="ORC35905.1"/>
    <property type="molecule type" value="Genomic_DNA"/>
</dbReference>
<dbReference type="SUPFAM" id="SSF52922">
    <property type="entry name" value="TK C-terminal domain-like"/>
    <property type="match status" value="1"/>
</dbReference>
<dbReference type="GO" id="GO:0004802">
    <property type="term" value="F:transketolase activity"/>
    <property type="evidence" value="ECO:0007669"/>
    <property type="project" value="UniProtKB-UniRule"/>
</dbReference>
<evidence type="ECO:0000313" key="21">
    <source>
        <dbReference type="Proteomes" id="UP000192343"/>
    </source>
</evidence>
<evidence type="ECO:0000259" key="19">
    <source>
        <dbReference type="SMART" id="SM00861"/>
    </source>
</evidence>
<dbReference type="FunFam" id="3.40.50.970:FF:000045">
    <property type="entry name" value="Transketolase"/>
    <property type="match status" value="1"/>
</dbReference>
<dbReference type="InterPro" id="IPR005474">
    <property type="entry name" value="Transketolase_N"/>
</dbReference>
<reference evidence="20 21" key="1">
    <citation type="submission" date="2017-03" db="EMBL/GenBank/DDBJ databases">
        <title>Draft Genome sequence of Marispirochaeta sp. strain JC444.</title>
        <authorList>
            <person name="Shivani Y."/>
            <person name="Subhash Y."/>
            <person name="Sasikala C."/>
            <person name="Ramana C."/>
        </authorList>
    </citation>
    <scope>NUCLEOTIDE SEQUENCE [LARGE SCALE GENOMIC DNA]</scope>
    <source>
        <strain evidence="20 21">JC444</strain>
    </source>
</reference>
<dbReference type="PANTHER" id="PTHR43522:SF10">
    <property type="entry name" value="TRANSKETOLASE"/>
    <property type="match status" value="1"/>
</dbReference>
<feature type="binding site" evidence="15">
    <location>
        <position position="28"/>
    </location>
    <ligand>
        <name>substrate</name>
    </ligand>
</feature>
<dbReference type="InterPro" id="IPR033247">
    <property type="entry name" value="Transketolase_fam"/>
</dbReference>
<organism evidence="20 21">
    <name type="scientific">Marispirochaeta aestuarii</name>
    <dbReference type="NCBI Taxonomy" id="1963862"/>
    <lineage>
        <taxon>Bacteria</taxon>
        <taxon>Pseudomonadati</taxon>
        <taxon>Spirochaetota</taxon>
        <taxon>Spirochaetia</taxon>
        <taxon>Spirochaetales</taxon>
        <taxon>Spirochaetaceae</taxon>
        <taxon>Marispirochaeta</taxon>
    </lineage>
</organism>
<evidence type="ECO:0000256" key="2">
    <source>
        <dbReference type="ARBA" id="ARBA00001936"/>
    </source>
</evidence>
<dbReference type="Proteomes" id="UP000192343">
    <property type="component" value="Unassembled WGS sequence"/>
</dbReference>
<evidence type="ECO:0000256" key="12">
    <source>
        <dbReference type="ARBA" id="ARBA00049473"/>
    </source>
</evidence>
<dbReference type="PANTHER" id="PTHR43522">
    <property type="entry name" value="TRANSKETOLASE"/>
    <property type="match status" value="1"/>
</dbReference>
<feature type="binding site" evidence="15">
    <location>
        <position position="470"/>
    </location>
    <ligand>
        <name>substrate</name>
    </ligand>
</feature>
<keyword evidence="10 17" id="KW-0460">Magnesium</keyword>
<dbReference type="InterPro" id="IPR005475">
    <property type="entry name" value="Transketolase-like_Pyr-bd"/>
</dbReference>
<evidence type="ECO:0000256" key="15">
    <source>
        <dbReference type="PIRSR" id="PIRSR605478-2"/>
    </source>
</evidence>
<evidence type="ECO:0000256" key="16">
    <source>
        <dbReference type="PIRSR" id="PIRSR605478-3"/>
    </source>
</evidence>
<dbReference type="InterPro" id="IPR049557">
    <property type="entry name" value="Transketolase_CS"/>
</dbReference>
<feature type="binding site" evidence="17">
    <location>
        <position position="157"/>
    </location>
    <ligand>
        <name>Mg(2+)</name>
        <dbReference type="ChEBI" id="CHEBI:18420"/>
    </ligand>
</feature>
<comment type="cofactor">
    <cofactor evidence="3">
        <name>Co(2+)</name>
        <dbReference type="ChEBI" id="CHEBI:48828"/>
    </cofactor>
</comment>
<comment type="similarity">
    <text evidence="4">Belongs to the transketolase family.</text>
</comment>
<dbReference type="InterPro" id="IPR055152">
    <property type="entry name" value="Transketolase-like_C_2"/>
</dbReference>
<keyword evidence="7" id="KW-0808">Transferase</keyword>
<dbReference type="Gene3D" id="3.40.50.970">
    <property type="match status" value="2"/>
</dbReference>
<evidence type="ECO:0000256" key="13">
    <source>
        <dbReference type="NCBIfam" id="TIGR00232"/>
    </source>
</evidence>
<comment type="cofactor">
    <cofactor evidence="16">
        <name>thiamine diphosphate</name>
        <dbReference type="ChEBI" id="CHEBI:58937"/>
    </cofactor>
    <text evidence="16">Binds 1 thiamine pyrophosphate per subunit. During the reaction, the substrate forms a covalent intermediate with the cofactor.</text>
</comment>
<evidence type="ECO:0000256" key="6">
    <source>
        <dbReference type="ARBA" id="ARBA00013152"/>
    </source>
</evidence>
<dbReference type="SMART" id="SM00861">
    <property type="entry name" value="Transket_pyr"/>
    <property type="match status" value="1"/>
</dbReference>
<feature type="domain" description="Transketolase-like pyrimidine-binding" evidence="19">
    <location>
        <begin position="352"/>
        <end position="522"/>
    </location>
</feature>
<keyword evidence="11 16" id="KW-0786">Thiamine pyrophosphate</keyword>
<gene>
    <name evidence="20" type="ORF">B4O97_07490</name>
</gene>
<evidence type="ECO:0000256" key="14">
    <source>
        <dbReference type="PIRSR" id="PIRSR605478-1"/>
    </source>
</evidence>
<comment type="cofactor">
    <cofactor evidence="2">
        <name>Mn(2+)</name>
        <dbReference type="ChEBI" id="CHEBI:29035"/>
    </cofactor>
</comment>
<dbReference type="FunFam" id="3.40.50.970:FF:000004">
    <property type="entry name" value="Transketolase"/>
    <property type="match status" value="1"/>
</dbReference>
<evidence type="ECO:0000256" key="7">
    <source>
        <dbReference type="ARBA" id="ARBA00022679"/>
    </source>
</evidence>
<comment type="cofactor">
    <cofactor evidence="1">
        <name>Ca(2+)</name>
        <dbReference type="ChEBI" id="CHEBI:29108"/>
    </cofactor>
</comment>
<protein>
    <recommendedName>
        <fullName evidence="6 13">Transketolase</fullName>
        <ecNumber evidence="6 13">2.2.1.1</ecNumber>
    </recommendedName>
</protein>
<dbReference type="GO" id="GO:0005829">
    <property type="term" value="C:cytosol"/>
    <property type="evidence" value="ECO:0007669"/>
    <property type="project" value="TreeGrafter"/>
</dbReference>
<dbReference type="AlphaFoldDB" id="A0A1Y1S0A0"/>
<dbReference type="Pfam" id="PF00456">
    <property type="entry name" value="Transketolase_N"/>
    <property type="match status" value="1"/>
</dbReference>
<dbReference type="CDD" id="cd07033">
    <property type="entry name" value="TPP_PYR_DXS_TK_like"/>
    <property type="match status" value="1"/>
</dbReference>
<dbReference type="RefSeq" id="WP_083049695.1">
    <property type="nucleotide sequence ID" value="NZ_MWQY01000007.1"/>
</dbReference>
<feature type="binding site" evidence="15">
    <location>
        <position position="262"/>
    </location>
    <ligand>
        <name>substrate</name>
    </ligand>
</feature>
<comment type="subunit">
    <text evidence="5">Homodimer.</text>
</comment>
<evidence type="ECO:0000256" key="4">
    <source>
        <dbReference type="ARBA" id="ARBA00007131"/>
    </source>
</evidence>
<evidence type="ECO:0000256" key="18">
    <source>
        <dbReference type="PIRSR" id="PIRSR605478-5"/>
    </source>
</evidence>
<feature type="binding site" evidence="15">
    <location>
        <position position="517"/>
    </location>
    <ligand>
        <name>substrate</name>
    </ligand>
</feature>
<sequence length="653" mass="70339">MHIDSLKAVALSVRALSMDGVQKANSGHPGLPMGCAELGALLYGEVLKHNPADSGWFDRDRFVLSAGHGSMFLYSLLHLSGYKLPLEELKKFRQLGSKTPGHPEYGWTDGVETTTGPLGAGFSNAVGMAIAESMLAAKFNTSEHKVVDHYTYALSGDGCMMEGITSEAASLAGHLGLGRLIVFYDSNKISIEGNTDITFTESVADRYRAYNWQVLEGDMYDFAGMAGLIEKAKAEGGKPSLIILKSVIGKGSPNKAGSHDVHGAPLGTDEVKATRKNLGIPEDAEFYIAPKAVEYFKGKKADFQAAQDEWQAVFDAWAKANPELKKEWDQWMAGIPDLSGIKWPEYKVGDSAATRSASGSAMKAIAAALGNFMGGSADLEPSNKTGLGQGDYSRENRSGRTLRFGVREHAMGGIANGIALHGGLRTFCATFLVFADYMRPPVRLANLMKLPVTYVFTHDSIYVGEDGPTHQPVEHLESLRIIPGMTVLRPGDGEETNVAWEMALEKTDGPVALALTRQNLSVYEKADKDWQKTMRKGAYIVKEVDGMPDVVLVATGSEVNLALKAADMSGKKVRVVSMPSRETFLKQDAAFRKSILPEGVKTVVAETGIVNGWEGIASDADSVLCMKSFGESGPAGDVEKHFGFVPENLAKLL</sequence>
<feature type="site" description="Important for catalytic activity" evidence="18">
    <location>
        <position position="28"/>
    </location>
</feature>
<accession>A0A1Y1S0A0</accession>
<dbReference type="CDD" id="cd02012">
    <property type="entry name" value="TPP_TK"/>
    <property type="match status" value="1"/>
</dbReference>
<dbReference type="Pfam" id="PF02779">
    <property type="entry name" value="Transket_pyr"/>
    <property type="match status" value="1"/>
</dbReference>
<evidence type="ECO:0000313" key="20">
    <source>
        <dbReference type="EMBL" id="ORC35905.1"/>
    </source>
</evidence>
<feature type="binding site" evidence="17">
    <location>
        <position position="187"/>
    </location>
    <ligand>
        <name>Mg(2+)</name>
        <dbReference type="ChEBI" id="CHEBI:18420"/>
    </ligand>
</feature>
<feature type="binding site" evidence="16">
    <location>
        <begin position="116"/>
        <end position="118"/>
    </location>
    <ligand>
        <name>thiamine diphosphate</name>
        <dbReference type="ChEBI" id="CHEBI:58937"/>
    </ligand>
</feature>
<feature type="binding site" evidence="16">
    <location>
        <position position="262"/>
    </location>
    <ligand>
        <name>thiamine diphosphate</name>
        <dbReference type="ChEBI" id="CHEBI:58937"/>
    </ligand>
</feature>
<feature type="binding site" evidence="16">
    <location>
        <position position="68"/>
    </location>
    <ligand>
        <name>thiamine diphosphate</name>
        <dbReference type="ChEBI" id="CHEBI:58937"/>
    </ligand>
</feature>
<feature type="binding site" evidence="16">
    <location>
        <position position="187"/>
    </location>
    <ligand>
        <name>thiamine diphosphate</name>
        <dbReference type="ChEBI" id="CHEBI:58937"/>
    </ligand>
</feature>
<keyword evidence="8 17" id="KW-0479">Metal-binding</keyword>
<dbReference type="GO" id="GO:0046872">
    <property type="term" value="F:metal ion binding"/>
    <property type="evidence" value="ECO:0007669"/>
    <property type="project" value="UniProtKB-KW"/>
</dbReference>
<evidence type="ECO:0000256" key="17">
    <source>
        <dbReference type="PIRSR" id="PIRSR605478-4"/>
    </source>
</evidence>
<evidence type="ECO:0000256" key="9">
    <source>
        <dbReference type="ARBA" id="ARBA00022837"/>
    </source>
</evidence>
<evidence type="ECO:0000256" key="8">
    <source>
        <dbReference type="ARBA" id="ARBA00022723"/>
    </source>
</evidence>
<dbReference type="Gene3D" id="3.40.50.920">
    <property type="match status" value="1"/>
</dbReference>
<evidence type="ECO:0000256" key="10">
    <source>
        <dbReference type="ARBA" id="ARBA00022842"/>
    </source>
</evidence>
<feature type="active site" description="Proton donor" evidence="14">
    <location>
        <position position="408"/>
    </location>
</feature>
<dbReference type="OrthoDB" id="8732661at2"/>
<feature type="binding site" evidence="16">
    <location>
        <position position="158"/>
    </location>
    <ligand>
        <name>thiamine diphosphate</name>
        <dbReference type="ChEBI" id="CHEBI:58937"/>
    </ligand>
</feature>
<dbReference type="GO" id="GO:0006098">
    <property type="term" value="P:pentose-phosphate shunt"/>
    <property type="evidence" value="ECO:0007669"/>
    <property type="project" value="TreeGrafter"/>
</dbReference>
<comment type="cofactor">
    <cofactor evidence="17">
        <name>Mg(2+)</name>
        <dbReference type="ChEBI" id="CHEBI:18420"/>
    </cofactor>
    <text evidence="17">Binds 1 Mg(2+) ion per subunit. Can also utilize other divalent metal cations, such as Ca(2+), Mn(2+) and Co(2+).</text>
</comment>
<dbReference type="STRING" id="1963862.B4O97_07490"/>
<dbReference type="EC" id="2.2.1.1" evidence="6 13"/>
<feature type="binding site" evidence="15">
    <location>
        <position position="458"/>
    </location>
    <ligand>
        <name>substrate</name>
    </ligand>
</feature>
<name>A0A1Y1S0A0_9SPIO</name>
<dbReference type="InterPro" id="IPR005478">
    <property type="entry name" value="Transketolase_bac-like"/>
</dbReference>
<dbReference type="InterPro" id="IPR029061">
    <property type="entry name" value="THDP-binding"/>
</dbReference>
<feature type="binding site" evidence="15">
    <location>
        <position position="382"/>
    </location>
    <ligand>
        <name>substrate</name>
    </ligand>
</feature>